<evidence type="ECO:0000313" key="1">
    <source>
        <dbReference type="EMBL" id="MDJ1501614.1"/>
    </source>
</evidence>
<sequence>MLLDTNNHSTKLFIKELLRKIESIEVRETDPEGMLEIIENVQILIETNDQEAIRDRFLYDLSKIKEKMVYYQNNPTIHSNLIDITNPVYVILELFMSRFLSKEV</sequence>
<reference evidence="1" key="1">
    <citation type="submission" date="2023-05" db="EMBL/GenBank/DDBJ databases">
        <authorList>
            <person name="Zhang X."/>
        </authorList>
    </citation>
    <scope>NUCLEOTIDE SEQUENCE</scope>
    <source>
        <strain evidence="1">BD1B2-1</strain>
    </source>
</reference>
<dbReference type="EMBL" id="JASJOU010000003">
    <property type="protein sequence ID" value="MDJ1501614.1"/>
    <property type="molecule type" value="Genomic_DNA"/>
</dbReference>
<name>A0AAE3R0S8_9BACT</name>
<keyword evidence="2" id="KW-1185">Reference proteome</keyword>
<gene>
    <name evidence="1" type="ORF">QNI22_13185</name>
</gene>
<dbReference type="Proteomes" id="UP001232063">
    <property type="component" value="Unassembled WGS sequence"/>
</dbReference>
<protein>
    <submittedName>
        <fullName evidence="1">Uncharacterized protein</fullName>
    </submittedName>
</protein>
<organism evidence="1 2">
    <name type="scientific">Xanthocytophaga agilis</name>
    <dbReference type="NCBI Taxonomy" id="3048010"/>
    <lineage>
        <taxon>Bacteria</taxon>
        <taxon>Pseudomonadati</taxon>
        <taxon>Bacteroidota</taxon>
        <taxon>Cytophagia</taxon>
        <taxon>Cytophagales</taxon>
        <taxon>Rhodocytophagaceae</taxon>
        <taxon>Xanthocytophaga</taxon>
    </lineage>
</organism>
<proteinExistence type="predicted"/>
<dbReference type="AlphaFoldDB" id="A0AAE3R0S8"/>
<dbReference type="RefSeq" id="WP_314511131.1">
    <property type="nucleotide sequence ID" value="NZ_JASJOU010000003.1"/>
</dbReference>
<accession>A0AAE3R0S8</accession>
<evidence type="ECO:0000313" key="2">
    <source>
        <dbReference type="Proteomes" id="UP001232063"/>
    </source>
</evidence>
<comment type="caution">
    <text evidence="1">The sequence shown here is derived from an EMBL/GenBank/DDBJ whole genome shotgun (WGS) entry which is preliminary data.</text>
</comment>